<dbReference type="Pfam" id="PF04389">
    <property type="entry name" value="Peptidase_M28"/>
    <property type="match status" value="1"/>
</dbReference>
<evidence type="ECO:0000256" key="1">
    <source>
        <dbReference type="ARBA" id="ARBA00022438"/>
    </source>
</evidence>
<evidence type="ECO:0000256" key="2">
    <source>
        <dbReference type="ARBA" id="ARBA00022670"/>
    </source>
</evidence>
<keyword evidence="2" id="KW-0645">Protease</keyword>
<dbReference type="RefSeq" id="WP_220253466.1">
    <property type="nucleotide sequence ID" value="NZ_JAICCF010000006.1"/>
</dbReference>
<feature type="domain" description="Peptidase M28" evidence="7">
    <location>
        <begin position="303"/>
        <end position="513"/>
    </location>
</feature>
<dbReference type="SUPFAM" id="SSF53187">
    <property type="entry name" value="Zn-dependent exopeptidases"/>
    <property type="match status" value="1"/>
</dbReference>
<evidence type="ECO:0000256" key="3">
    <source>
        <dbReference type="ARBA" id="ARBA00022723"/>
    </source>
</evidence>
<dbReference type="SUPFAM" id="SSF52025">
    <property type="entry name" value="PA domain"/>
    <property type="match status" value="1"/>
</dbReference>
<dbReference type="InterPro" id="IPR045175">
    <property type="entry name" value="M28_fam"/>
</dbReference>
<sequence length="582" mass="63930">MKDLRNLLLLASLAAACNSGTPSAGKGDDSTAIKAIDSAGLVRDINVLASDEFMGRKPFTIGEEKTLAYLEKRFKEIGLQPGNGNSFLQEVPMVEILSKPDGDLRLKGKNGDVKLTYLDQYVAGTKRVQDQVSINNSEMIFAGFGIVAPEYNWNDYAGLDVKGKTVVVMVNDPGFYDSTLFKGKTRTMTYYGRWTYKFEEAARQGAAGILIIHDVLPASYGWTVVRSGWSKPKLDLQTADNNAGRAAIEGWLTRESAKKLFDLAGIPDSVMNQAKRPGFKAIPLGVTASLSLKNKTRKSVSHNVAALLPGTERKDEYIIYSAHWDHLGVGEAVKGDTIYNGALDNASGVAALLQLATAFTKVQQPPKRSVLFLALTGEEQGLLGSEYYATHPIFPIKSTVADINMDVLNFFGRTKDITIIGKGQSDLDDYAAKAAEKQGRYLIPEANPSGGWFFRSDHFNFAKVGIPSLYPGSGMVSVAHDSAWAPDHATMYGRDHYHSPFDQLDPTWELSGMVEDVRFLFDVGHTLSNESTFPQWKEGSEFKSKRWLIISSPLLRTNKGRTSGEEATAKRRTRNCVKIVLV</sequence>
<gene>
    <name evidence="8" type="ORF">K1Y79_27665</name>
</gene>
<dbReference type="Proteomes" id="UP000812961">
    <property type="component" value="Unassembled WGS sequence"/>
</dbReference>
<dbReference type="PROSITE" id="PS51257">
    <property type="entry name" value="PROKAR_LIPOPROTEIN"/>
    <property type="match status" value="1"/>
</dbReference>
<dbReference type="InterPro" id="IPR007484">
    <property type="entry name" value="Peptidase_M28"/>
</dbReference>
<reference evidence="8 9" key="1">
    <citation type="submission" date="2021-08" db="EMBL/GenBank/DDBJ databases">
        <title>The genome sequence of Chitinophaga sp. B61.</title>
        <authorList>
            <person name="Zhang X."/>
        </authorList>
    </citation>
    <scope>NUCLEOTIDE SEQUENCE [LARGE SCALE GENOMIC DNA]</scope>
    <source>
        <strain evidence="8 9">B61</strain>
    </source>
</reference>
<keyword evidence="5" id="KW-0378">Hydrolase</keyword>
<keyword evidence="1" id="KW-0031">Aminopeptidase</keyword>
<protein>
    <submittedName>
        <fullName evidence="8">M28 family peptidase</fullName>
    </submittedName>
</protein>
<dbReference type="Gene3D" id="3.40.630.10">
    <property type="entry name" value="Zn peptidases"/>
    <property type="match status" value="1"/>
</dbReference>
<dbReference type="PANTHER" id="PTHR12147:SF56">
    <property type="entry name" value="AMINOPEPTIDASE YDR415C-RELATED"/>
    <property type="match status" value="1"/>
</dbReference>
<evidence type="ECO:0000259" key="7">
    <source>
        <dbReference type="Pfam" id="PF04389"/>
    </source>
</evidence>
<keyword evidence="3" id="KW-0479">Metal-binding</keyword>
<evidence type="ECO:0000313" key="8">
    <source>
        <dbReference type="EMBL" id="MBW8688146.1"/>
    </source>
</evidence>
<dbReference type="InterPro" id="IPR046450">
    <property type="entry name" value="PA_dom_sf"/>
</dbReference>
<keyword evidence="6" id="KW-0862">Zinc</keyword>
<dbReference type="PANTHER" id="PTHR12147">
    <property type="entry name" value="METALLOPEPTIDASE M28 FAMILY MEMBER"/>
    <property type="match status" value="1"/>
</dbReference>
<accession>A0ABS7GL45</accession>
<evidence type="ECO:0000313" key="9">
    <source>
        <dbReference type="Proteomes" id="UP000812961"/>
    </source>
</evidence>
<dbReference type="CDD" id="cd05660">
    <property type="entry name" value="M28_like_PA"/>
    <property type="match status" value="1"/>
</dbReference>
<evidence type="ECO:0000256" key="6">
    <source>
        <dbReference type="ARBA" id="ARBA00022833"/>
    </source>
</evidence>
<dbReference type="EMBL" id="JAICCF010000006">
    <property type="protein sequence ID" value="MBW8688146.1"/>
    <property type="molecule type" value="Genomic_DNA"/>
</dbReference>
<evidence type="ECO:0000256" key="5">
    <source>
        <dbReference type="ARBA" id="ARBA00022801"/>
    </source>
</evidence>
<name>A0ABS7GL45_9BACT</name>
<comment type="caution">
    <text evidence="8">The sequence shown here is derived from an EMBL/GenBank/DDBJ whole genome shotgun (WGS) entry which is preliminary data.</text>
</comment>
<organism evidence="8 9">
    <name type="scientific">Chitinophaga rhizophila</name>
    <dbReference type="NCBI Taxonomy" id="2866212"/>
    <lineage>
        <taxon>Bacteria</taxon>
        <taxon>Pseudomonadati</taxon>
        <taxon>Bacteroidota</taxon>
        <taxon>Chitinophagia</taxon>
        <taxon>Chitinophagales</taxon>
        <taxon>Chitinophagaceae</taxon>
        <taxon>Chitinophaga</taxon>
    </lineage>
</organism>
<evidence type="ECO:0000256" key="4">
    <source>
        <dbReference type="ARBA" id="ARBA00022729"/>
    </source>
</evidence>
<proteinExistence type="predicted"/>
<keyword evidence="4" id="KW-0732">Signal</keyword>
<keyword evidence="9" id="KW-1185">Reference proteome</keyword>
<dbReference type="CDD" id="cd04821">
    <property type="entry name" value="PA_M28_1_2"/>
    <property type="match status" value="1"/>
</dbReference>